<dbReference type="Proteomes" id="UP001595420">
    <property type="component" value="Unassembled WGS sequence"/>
</dbReference>
<dbReference type="RefSeq" id="WP_216837977.1">
    <property type="nucleotide sequence ID" value="NZ_JAFNJS010000005.1"/>
</dbReference>
<proteinExistence type="predicted"/>
<dbReference type="InterPro" id="IPR005135">
    <property type="entry name" value="Endo/exonuclease/phosphatase"/>
</dbReference>
<evidence type="ECO:0000259" key="1">
    <source>
        <dbReference type="Pfam" id="PF03372"/>
    </source>
</evidence>
<name>A0ABV7BVW5_9PROT</name>
<accession>A0ABV7BVW5</accession>
<gene>
    <name evidence="2" type="ORF">ACFOD3_18560</name>
</gene>
<protein>
    <submittedName>
        <fullName evidence="2">Endonuclease/exonuclease/phosphatase family protein</fullName>
    </submittedName>
</protein>
<organism evidence="2 3">
    <name type="scientific">Falsiroseomonas tokyonensis</name>
    <dbReference type="NCBI Taxonomy" id="430521"/>
    <lineage>
        <taxon>Bacteria</taxon>
        <taxon>Pseudomonadati</taxon>
        <taxon>Pseudomonadota</taxon>
        <taxon>Alphaproteobacteria</taxon>
        <taxon>Acetobacterales</taxon>
        <taxon>Roseomonadaceae</taxon>
        <taxon>Falsiroseomonas</taxon>
    </lineage>
</organism>
<reference evidence="3" key="1">
    <citation type="journal article" date="2019" name="Int. J. Syst. Evol. Microbiol.">
        <title>The Global Catalogue of Microorganisms (GCM) 10K type strain sequencing project: providing services to taxonomists for standard genome sequencing and annotation.</title>
        <authorList>
            <consortium name="The Broad Institute Genomics Platform"/>
            <consortium name="The Broad Institute Genome Sequencing Center for Infectious Disease"/>
            <person name="Wu L."/>
            <person name="Ma J."/>
        </authorList>
    </citation>
    <scope>NUCLEOTIDE SEQUENCE [LARGE SCALE GENOMIC DNA]</scope>
    <source>
        <strain evidence="3">CGMCC 1.16855</strain>
    </source>
</reference>
<keyword evidence="2" id="KW-0540">Nuclease</keyword>
<dbReference type="Pfam" id="PF03372">
    <property type="entry name" value="Exo_endo_phos"/>
    <property type="match status" value="1"/>
</dbReference>
<dbReference type="EMBL" id="JBHRSB010000005">
    <property type="protein sequence ID" value="MFC3001912.1"/>
    <property type="molecule type" value="Genomic_DNA"/>
</dbReference>
<feature type="domain" description="Endonuclease/exonuclease/phosphatase" evidence="1">
    <location>
        <begin position="4"/>
        <end position="215"/>
    </location>
</feature>
<sequence>MRIATWNIHRGRPAFGRFRPDRILAVLAELRPDLIALQEAQHYLRRVTPMLPEAALAELGLVPLRPDPAQQGYRSNLVLVRRDTALLAPPRGLRLGGWEPRGAILADLDLGTGPFRLLAAHLSLGAATRRAQARLLLAAMHPEWPSLLLGDLNEWRPQGSALGVLAAAMGPVNRLPTFPSFRPLLPLDHILARPAAGVAGLAVHDTPAARRASDHLPLVASLAFLWR</sequence>
<keyword evidence="3" id="KW-1185">Reference proteome</keyword>
<comment type="caution">
    <text evidence="2">The sequence shown here is derived from an EMBL/GenBank/DDBJ whole genome shotgun (WGS) entry which is preliminary data.</text>
</comment>
<keyword evidence="2" id="KW-0255">Endonuclease</keyword>
<dbReference type="GO" id="GO:0004519">
    <property type="term" value="F:endonuclease activity"/>
    <property type="evidence" value="ECO:0007669"/>
    <property type="project" value="UniProtKB-KW"/>
</dbReference>
<evidence type="ECO:0000313" key="3">
    <source>
        <dbReference type="Proteomes" id="UP001595420"/>
    </source>
</evidence>
<keyword evidence="2" id="KW-0378">Hydrolase</keyword>
<evidence type="ECO:0000313" key="2">
    <source>
        <dbReference type="EMBL" id="MFC3001912.1"/>
    </source>
</evidence>